<comment type="pathway">
    <text evidence="1 6">Purine metabolism; IMP biosynthesis via de novo pathway; N(2)-formyl-N(1)-(5-phospho-D-ribosyl)glycinamide from N(1)-(5-phospho-D-ribosyl)glycinamide (10-formyl THF route): step 1/1.</text>
</comment>
<evidence type="ECO:0000256" key="3">
    <source>
        <dbReference type="ARBA" id="ARBA00022755"/>
    </source>
</evidence>
<evidence type="ECO:0000259" key="7">
    <source>
        <dbReference type="Pfam" id="PF00551"/>
    </source>
</evidence>
<dbReference type="AlphaFoldDB" id="A0A2A4GZE3"/>
<feature type="binding site" evidence="6">
    <location>
        <begin position="12"/>
        <end position="14"/>
    </location>
    <ligand>
        <name>N(1)-(5-phospho-beta-D-ribosyl)glycinamide</name>
        <dbReference type="ChEBI" id="CHEBI:143788"/>
    </ligand>
</feature>
<dbReference type="GO" id="GO:0005829">
    <property type="term" value="C:cytosol"/>
    <property type="evidence" value="ECO:0007669"/>
    <property type="project" value="TreeGrafter"/>
</dbReference>
<dbReference type="PROSITE" id="PS00373">
    <property type="entry name" value="GART"/>
    <property type="match status" value="1"/>
</dbReference>
<dbReference type="EC" id="2.1.2.2" evidence="6"/>
<dbReference type="GO" id="GO:0006189">
    <property type="term" value="P:'de novo' IMP biosynthetic process"/>
    <property type="evidence" value="ECO:0007669"/>
    <property type="project" value="UniProtKB-UniRule"/>
</dbReference>
<reference evidence="8 9" key="1">
    <citation type="journal article" date="2017" name="PLoS ONE">
        <title>Development of a real-time PCR for detection of Staphylococcus pseudintermedius using a novel automated comparison of whole-genome sequences.</title>
        <authorList>
            <person name="Verstappen K.M."/>
            <person name="Huijbregts L."/>
            <person name="Spaninks M."/>
            <person name="Wagenaar J.A."/>
            <person name="Fluit A.C."/>
            <person name="Duim B."/>
        </authorList>
    </citation>
    <scope>NUCLEOTIDE SEQUENCE [LARGE SCALE GENOMIC DNA]</scope>
    <source>
        <strain evidence="8 9">215070706401-1</strain>
    </source>
</reference>
<proteinExistence type="inferred from homology"/>
<dbReference type="Proteomes" id="UP000218335">
    <property type="component" value="Unassembled WGS sequence"/>
</dbReference>
<comment type="function">
    <text evidence="6">Catalyzes the transfer of a formyl group from 10-formyltetrahydrofolate to 5-phospho-ribosyl-glycinamide (GAR), producing 5-phospho-ribosyl-N-formylglycinamide (FGAR) and tetrahydrofolate.</text>
</comment>
<keyword evidence="2 6" id="KW-0808">Transferase</keyword>
<evidence type="ECO:0000256" key="2">
    <source>
        <dbReference type="ARBA" id="ARBA00022679"/>
    </source>
</evidence>
<dbReference type="CDD" id="cd08645">
    <property type="entry name" value="FMT_core_GART"/>
    <property type="match status" value="1"/>
</dbReference>
<evidence type="ECO:0000313" key="9">
    <source>
        <dbReference type="Proteomes" id="UP000218335"/>
    </source>
</evidence>
<feature type="active site" description="Proton donor" evidence="6">
    <location>
        <position position="110"/>
    </location>
</feature>
<comment type="catalytic activity">
    <reaction evidence="5 6">
        <text>N(1)-(5-phospho-beta-D-ribosyl)glycinamide + (6R)-10-formyltetrahydrofolate = N(2)-formyl-N(1)-(5-phospho-beta-D-ribosyl)glycinamide + (6S)-5,6,7,8-tetrahydrofolate + H(+)</text>
        <dbReference type="Rhea" id="RHEA:15053"/>
        <dbReference type="ChEBI" id="CHEBI:15378"/>
        <dbReference type="ChEBI" id="CHEBI:57453"/>
        <dbReference type="ChEBI" id="CHEBI:143788"/>
        <dbReference type="ChEBI" id="CHEBI:147286"/>
        <dbReference type="ChEBI" id="CHEBI:195366"/>
        <dbReference type="EC" id="2.1.2.2"/>
    </reaction>
</comment>
<evidence type="ECO:0000256" key="6">
    <source>
        <dbReference type="HAMAP-Rule" id="MF_01930"/>
    </source>
</evidence>
<dbReference type="PANTHER" id="PTHR43369:SF2">
    <property type="entry name" value="PHOSPHORIBOSYLGLYCINAMIDE FORMYLTRANSFERASE"/>
    <property type="match status" value="1"/>
</dbReference>
<organism evidence="8 9">
    <name type="scientific">Staphylococcus delphini</name>
    <dbReference type="NCBI Taxonomy" id="53344"/>
    <lineage>
        <taxon>Bacteria</taxon>
        <taxon>Bacillati</taxon>
        <taxon>Bacillota</taxon>
        <taxon>Bacilli</taxon>
        <taxon>Bacillales</taxon>
        <taxon>Staphylococcaceae</taxon>
        <taxon>Staphylococcus</taxon>
        <taxon>Staphylococcus intermedius group</taxon>
    </lineage>
</organism>
<dbReference type="Gene3D" id="3.40.50.170">
    <property type="entry name" value="Formyl transferase, N-terminal domain"/>
    <property type="match status" value="1"/>
</dbReference>
<evidence type="ECO:0000256" key="4">
    <source>
        <dbReference type="ARBA" id="ARBA00038440"/>
    </source>
</evidence>
<dbReference type="InterPro" id="IPR004607">
    <property type="entry name" value="GART"/>
</dbReference>
<dbReference type="GO" id="GO:0004644">
    <property type="term" value="F:phosphoribosylglycinamide formyltransferase activity"/>
    <property type="evidence" value="ECO:0007669"/>
    <property type="project" value="UniProtKB-UniRule"/>
</dbReference>
<dbReference type="EMBL" id="MWUU01000004">
    <property type="protein sequence ID" value="PCF56148.1"/>
    <property type="molecule type" value="Genomic_DNA"/>
</dbReference>
<evidence type="ECO:0000256" key="5">
    <source>
        <dbReference type="ARBA" id="ARBA00047664"/>
    </source>
</evidence>
<dbReference type="InterPro" id="IPR002376">
    <property type="entry name" value="Formyl_transf_N"/>
</dbReference>
<dbReference type="PANTHER" id="PTHR43369">
    <property type="entry name" value="PHOSPHORIBOSYLGLYCINAMIDE FORMYLTRANSFERASE"/>
    <property type="match status" value="1"/>
</dbReference>
<comment type="similarity">
    <text evidence="4 6">Belongs to the GART family.</text>
</comment>
<name>A0A2A4GZE3_9STAP</name>
<feature type="binding site" evidence="6">
    <location>
        <begin position="91"/>
        <end position="94"/>
    </location>
    <ligand>
        <name>(6R)-10-formyltetrahydrofolate</name>
        <dbReference type="ChEBI" id="CHEBI:195366"/>
    </ligand>
</feature>
<dbReference type="SUPFAM" id="SSF53328">
    <property type="entry name" value="Formyltransferase"/>
    <property type="match status" value="1"/>
</dbReference>
<feature type="site" description="Raises pKa of active site His" evidence="6">
    <location>
        <position position="146"/>
    </location>
</feature>
<sequence>MVKIAIFASGSGTNFDNIMKRVKSGELDHIEVTALYTDKPEAACVQLAQQHDMPVHAFEPRTFDNKVAYETAVLNWLRHEEVEWIVLAGYMRLIGETLLSAYEGRILNIHPSLLPKYKGKNAVGQALNSGDKETGSTVHYVDAGMDTGQMIEQRTCPIYEDDTQQSLEERIKSLEYALYPAVIKKIIR</sequence>
<protein>
    <recommendedName>
        <fullName evidence="6">Phosphoribosylglycinamide formyltransferase</fullName>
        <ecNumber evidence="6">2.1.2.2</ecNumber>
    </recommendedName>
    <alternativeName>
        <fullName evidence="6">5'-phosphoribosylglycinamide transformylase</fullName>
    </alternativeName>
    <alternativeName>
        <fullName evidence="6">GAR transformylase</fullName>
        <shortName evidence="6">GART</shortName>
    </alternativeName>
</protein>
<dbReference type="UniPathway" id="UPA00074">
    <property type="reaction ID" value="UER00126"/>
</dbReference>
<comment type="caution">
    <text evidence="8">The sequence shown here is derived from an EMBL/GenBank/DDBJ whole genome shotgun (WGS) entry which is preliminary data.</text>
</comment>
<accession>A0A2A4GZE3</accession>
<dbReference type="Pfam" id="PF00551">
    <property type="entry name" value="Formyl_trans_N"/>
    <property type="match status" value="1"/>
</dbReference>
<dbReference type="InterPro" id="IPR036477">
    <property type="entry name" value="Formyl_transf_N_sf"/>
</dbReference>
<keyword evidence="3 6" id="KW-0658">Purine biosynthesis</keyword>
<dbReference type="HAMAP" id="MF_01930">
    <property type="entry name" value="PurN"/>
    <property type="match status" value="1"/>
</dbReference>
<evidence type="ECO:0000313" key="8">
    <source>
        <dbReference type="EMBL" id="PCF56148.1"/>
    </source>
</evidence>
<dbReference type="InterPro" id="IPR001555">
    <property type="entry name" value="GART_AS"/>
</dbReference>
<dbReference type="NCBIfam" id="TIGR00639">
    <property type="entry name" value="PurN"/>
    <property type="match status" value="1"/>
</dbReference>
<feature type="binding site" evidence="6">
    <location>
        <position position="108"/>
    </location>
    <ligand>
        <name>(6R)-10-formyltetrahydrofolate</name>
        <dbReference type="ChEBI" id="CHEBI:195366"/>
    </ligand>
</feature>
<feature type="binding site" evidence="6">
    <location>
        <position position="66"/>
    </location>
    <ligand>
        <name>(6R)-10-formyltetrahydrofolate</name>
        <dbReference type="ChEBI" id="CHEBI:195366"/>
    </ligand>
</feature>
<feature type="domain" description="Formyl transferase N-terminal" evidence="7">
    <location>
        <begin position="3"/>
        <end position="183"/>
    </location>
</feature>
<gene>
    <name evidence="6" type="primary">purN</name>
    <name evidence="8" type="ORF">B5C08_04275</name>
</gene>
<evidence type="ECO:0000256" key="1">
    <source>
        <dbReference type="ARBA" id="ARBA00005054"/>
    </source>
</evidence>
<dbReference type="RefSeq" id="WP_096592264.1">
    <property type="nucleotide sequence ID" value="NZ_JBBLVV010000015.1"/>
</dbReference>